<keyword evidence="1" id="KW-1133">Transmembrane helix</keyword>
<evidence type="ECO:0000313" key="2">
    <source>
        <dbReference type="EMBL" id="QLC48778.1"/>
    </source>
</evidence>
<dbReference type="GeneID" id="55820016"/>
<keyword evidence="3" id="KW-1185">Reference proteome</keyword>
<feature type="transmembrane region" description="Helical" evidence="1">
    <location>
        <begin position="12"/>
        <end position="33"/>
    </location>
</feature>
<keyword evidence="1" id="KW-0812">Transmembrane</keyword>
<organism evidence="2 3">
    <name type="scientific">Methanolobus zinderi</name>
    <dbReference type="NCBI Taxonomy" id="536044"/>
    <lineage>
        <taxon>Archaea</taxon>
        <taxon>Methanobacteriati</taxon>
        <taxon>Methanobacteriota</taxon>
        <taxon>Stenosarchaea group</taxon>
        <taxon>Methanomicrobia</taxon>
        <taxon>Methanosarcinales</taxon>
        <taxon>Methanosarcinaceae</taxon>
        <taxon>Methanolobus</taxon>
    </lineage>
</organism>
<accession>A0A7D5E6D4</accession>
<dbReference type="RefSeq" id="WP_176963841.1">
    <property type="nucleotide sequence ID" value="NZ_CP058215.1"/>
</dbReference>
<name>A0A7D5E6D4_9EURY</name>
<dbReference type="EMBL" id="CP058215">
    <property type="protein sequence ID" value="QLC48778.1"/>
    <property type="molecule type" value="Genomic_DNA"/>
</dbReference>
<gene>
    <name evidence="2" type="ORF">HWN40_00035</name>
</gene>
<dbReference type="KEGG" id="mzi:HWN40_00035"/>
<sequence length="147" mass="16215">MKNLFKDEKGASLLFEYILVTLICIGFFMTVTLNSNEIFIKTPNEAVMQDEMSDVGNMMSTMITDMYLVLPPNGNIDTGYRIPEKVGRENYVINANIAYTNQIIEVISASSGKNVRVTIGGIARTMPINGTASSSSTQHVISYDSTR</sequence>
<protein>
    <recommendedName>
        <fullName evidence="4">Class III signal peptide-containing protein</fullName>
    </recommendedName>
</protein>
<keyword evidence="1" id="KW-0472">Membrane</keyword>
<evidence type="ECO:0000313" key="3">
    <source>
        <dbReference type="Proteomes" id="UP000509594"/>
    </source>
</evidence>
<dbReference type="AlphaFoldDB" id="A0A7D5E6D4"/>
<evidence type="ECO:0008006" key="4">
    <source>
        <dbReference type="Google" id="ProtNLM"/>
    </source>
</evidence>
<dbReference type="OrthoDB" id="118024at2157"/>
<evidence type="ECO:0000256" key="1">
    <source>
        <dbReference type="SAM" id="Phobius"/>
    </source>
</evidence>
<proteinExistence type="predicted"/>
<dbReference type="Proteomes" id="UP000509594">
    <property type="component" value="Chromosome"/>
</dbReference>
<reference evidence="2 3" key="1">
    <citation type="submission" date="2020-06" db="EMBL/GenBank/DDBJ databases">
        <title>Methanolobus halotolerans sp. nov., isolated from a saline lake Tus in Siberia.</title>
        <authorList>
            <person name="Shen Y."/>
            <person name="Chen S.-C."/>
            <person name="Lai M.-C."/>
            <person name="Huang H.-H."/>
            <person name="Chiu H.-H."/>
            <person name="Tang S.-L."/>
            <person name="Rogozin D.Y."/>
            <person name="Degermendzhy A.G."/>
        </authorList>
    </citation>
    <scope>NUCLEOTIDE SEQUENCE [LARGE SCALE GENOMIC DNA]</scope>
    <source>
        <strain evidence="2 3">DSM 21339</strain>
    </source>
</reference>